<dbReference type="EMBL" id="LT907782">
    <property type="protein sequence ID" value="SNX59592.1"/>
    <property type="molecule type" value="Genomic_DNA"/>
</dbReference>
<gene>
    <name evidence="1" type="ORF">SAMN06296273_1034</name>
</gene>
<dbReference type="OrthoDB" id="7006393at2"/>
<protein>
    <submittedName>
        <fullName evidence="1">Uncharacterized protein</fullName>
    </submittedName>
</protein>
<dbReference type="AlphaFoldDB" id="A0A285BWH8"/>
<dbReference type="Proteomes" id="UP000242498">
    <property type="component" value="Chromosome I"/>
</dbReference>
<name>A0A285BWH8_9PROT</name>
<dbReference type="RefSeq" id="WP_096292328.1">
    <property type="nucleotide sequence ID" value="NZ_LT907782.1"/>
</dbReference>
<sequence length="459" mass="48120">MKLFKIKEITDIGKKVGFAFVFVVAMMGLSMPSANASLAGKGLISPVNHFPTWFSDTNGTVLQLCLDGDGATGMCFFDPVIPGNATSEATGFGAEAFWWSADAALNLAGGGRANLVLALEAAYGAGDPAPNDQFAFGRIRIRVDIPVAGEYKIWHPFLNEVDGNCAPEVYDATAGTRAINVTRDIGGAAPFETMLSGEVGPFLIWDPDIAPFAPDGYVGDPNIDHEVIGGHCGVNYFRIEGPVGVDLDGAGQNFVETNLFSVTGKIYDEANTPPGIEPVRATYFRTTNATTGNTTARINVWVKAPITATVALSGIPQANQNGPMTFDDASTFFKRATLNAANGLSVPDQVTVTATSTNGLQTVQDIDVIDDVRISLATWTKATGEIKVVAFSSDKISPTAGAIPELTLRIGAAAFLMPQVGVPGRYEVVLSGADAFLVPPARVTVTSSQGGSDTARTAD</sequence>
<accession>A0A285BWH8</accession>
<evidence type="ECO:0000313" key="2">
    <source>
        <dbReference type="Proteomes" id="UP000242498"/>
    </source>
</evidence>
<proteinExistence type="predicted"/>
<evidence type="ECO:0000313" key="1">
    <source>
        <dbReference type="EMBL" id="SNX59592.1"/>
    </source>
</evidence>
<reference evidence="1 2" key="1">
    <citation type="submission" date="2017-08" db="EMBL/GenBank/DDBJ databases">
        <authorList>
            <person name="de Groot N.N."/>
        </authorList>
    </citation>
    <scope>NUCLEOTIDE SEQUENCE [LARGE SCALE GENOMIC DNA]</scope>
    <source>
        <strain evidence="1 2">Nm15</strain>
    </source>
</reference>
<organism evidence="1 2">
    <name type="scientific">Nitrosomonas ureae</name>
    <dbReference type="NCBI Taxonomy" id="44577"/>
    <lineage>
        <taxon>Bacteria</taxon>
        <taxon>Pseudomonadati</taxon>
        <taxon>Pseudomonadota</taxon>
        <taxon>Betaproteobacteria</taxon>
        <taxon>Nitrosomonadales</taxon>
        <taxon>Nitrosomonadaceae</taxon>
        <taxon>Nitrosomonas</taxon>
    </lineage>
</organism>